<evidence type="ECO:0000313" key="8">
    <source>
        <dbReference type="Proteomes" id="UP000092093"/>
    </source>
</evidence>
<protein>
    <submittedName>
        <fullName evidence="7">Peptide ABC transporter substrate-binding protein</fullName>
    </submittedName>
</protein>
<keyword evidence="4" id="KW-0732">Signal</keyword>
<comment type="caution">
    <text evidence="7">The sequence shown here is derived from an EMBL/GenBank/DDBJ whole genome shotgun (WGS) entry which is preliminary data.</text>
</comment>
<evidence type="ECO:0000256" key="4">
    <source>
        <dbReference type="ARBA" id="ARBA00022729"/>
    </source>
</evidence>
<evidence type="ECO:0000256" key="5">
    <source>
        <dbReference type="SAM" id="MobiDB-lite"/>
    </source>
</evidence>
<name>A0A1B7WL54_APHFL</name>
<evidence type="ECO:0000256" key="2">
    <source>
        <dbReference type="ARBA" id="ARBA00005695"/>
    </source>
</evidence>
<dbReference type="PANTHER" id="PTHR30290">
    <property type="entry name" value="PERIPLASMIC BINDING COMPONENT OF ABC TRANSPORTER"/>
    <property type="match status" value="1"/>
</dbReference>
<proteinExistence type="inferred from homology"/>
<evidence type="ECO:0000256" key="1">
    <source>
        <dbReference type="ARBA" id="ARBA00004196"/>
    </source>
</evidence>
<evidence type="ECO:0000313" key="7">
    <source>
        <dbReference type="EMBL" id="OBQ37817.1"/>
    </source>
</evidence>
<sequence length="146" mass="15846">MVSCTPKQQTNTPSSSAVNTVAGDSRITIGTTGKPRTLDPADAYELSSLGLIFNMSDRLYTYEPGSTEIKPQLATELPKVSADGLTYTIPIRKGVVFHDQTPFNAKAMEFSIQRFIENKGKPSFLLSDTVASVKATGEDELTIKLK</sequence>
<dbReference type="SUPFAM" id="SSF53850">
    <property type="entry name" value="Periplasmic binding protein-like II"/>
    <property type="match status" value="1"/>
</dbReference>
<feature type="compositionally biased region" description="Polar residues" evidence="5">
    <location>
        <begin position="1"/>
        <end position="19"/>
    </location>
</feature>
<dbReference type="GO" id="GO:0030313">
    <property type="term" value="C:cell envelope"/>
    <property type="evidence" value="ECO:0007669"/>
    <property type="project" value="UniProtKB-SubCell"/>
</dbReference>
<dbReference type="GO" id="GO:1904680">
    <property type="term" value="F:peptide transmembrane transporter activity"/>
    <property type="evidence" value="ECO:0007669"/>
    <property type="project" value="TreeGrafter"/>
</dbReference>
<gene>
    <name evidence="7" type="ORF">AN484_24695</name>
</gene>
<feature type="region of interest" description="Disordered" evidence="5">
    <location>
        <begin position="1"/>
        <end position="34"/>
    </location>
</feature>
<evidence type="ECO:0000259" key="6">
    <source>
        <dbReference type="Pfam" id="PF00496"/>
    </source>
</evidence>
<dbReference type="PANTHER" id="PTHR30290:SF10">
    <property type="entry name" value="PERIPLASMIC OLIGOPEPTIDE-BINDING PROTEIN-RELATED"/>
    <property type="match status" value="1"/>
</dbReference>
<dbReference type="GO" id="GO:0015833">
    <property type="term" value="P:peptide transport"/>
    <property type="evidence" value="ECO:0007669"/>
    <property type="project" value="TreeGrafter"/>
</dbReference>
<feature type="domain" description="Solute-binding protein family 5" evidence="6">
    <location>
        <begin position="68"/>
        <end position="146"/>
    </location>
</feature>
<dbReference type="AlphaFoldDB" id="A0A1B7WL54"/>
<dbReference type="Gene3D" id="3.40.190.10">
    <property type="entry name" value="Periplasmic binding protein-like II"/>
    <property type="match status" value="1"/>
</dbReference>
<comment type="similarity">
    <text evidence="2">Belongs to the bacterial solute-binding protein 5 family.</text>
</comment>
<comment type="subcellular location">
    <subcellularLocation>
        <location evidence="1">Cell envelope</location>
    </subcellularLocation>
</comment>
<dbReference type="InterPro" id="IPR039424">
    <property type="entry name" value="SBP_5"/>
</dbReference>
<feature type="non-terminal residue" evidence="7">
    <location>
        <position position="146"/>
    </location>
</feature>
<dbReference type="Pfam" id="PF00496">
    <property type="entry name" value="SBP_bac_5"/>
    <property type="match status" value="1"/>
</dbReference>
<evidence type="ECO:0000256" key="3">
    <source>
        <dbReference type="ARBA" id="ARBA00022448"/>
    </source>
</evidence>
<dbReference type="Proteomes" id="UP000092093">
    <property type="component" value="Unassembled WGS sequence"/>
</dbReference>
<keyword evidence="3" id="KW-0813">Transport</keyword>
<accession>A0A1B7WL54</accession>
<organism evidence="7 8">
    <name type="scientific">Aphanizomenon flos-aquae WA102</name>
    <dbReference type="NCBI Taxonomy" id="1710896"/>
    <lineage>
        <taxon>Bacteria</taxon>
        <taxon>Bacillati</taxon>
        <taxon>Cyanobacteriota</taxon>
        <taxon>Cyanophyceae</taxon>
        <taxon>Nostocales</taxon>
        <taxon>Aphanizomenonaceae</taxon>
        <taxon>Aphanizomenon</taxon>
    </lineage>
</organism>
<dbReference type="InterPro" id="IPR000914">
    <property type="entry name" value="SBP_5_dom"/>
</dbReference>
<reference evidence="7 8" key="1">
    <citation type="submission" date="2015-09" db="EMBL/GenBank/DDBJ databases">
        <title>Aphanizomenon flos-aquae WA102.</title>
        <authorList>
            <person name="Driscoll C."/>
        </authorList>
    </citation>
    <scope>NUCLEOTIDE SEQUENCE [LARGE SCALE GENOMIC DNA]</scope>
    <source>
        <strain evidence="7">WA102</strain>
    </source>
</reference>
<dbReference type="EMBL" id="LJOW01000248">
    <property type="protein sequence ID" value="OBQ37817.1"/>
    <property type="molecule type" value="Genomic_DNA"/>
</dbReference>